<feature type="chain" id="PRO_5040337509" description="FAD dependent oxidoreductase domain-containing protein" evidence="8">
    <location>
        <begin position="18"/>
        <end position="335"/>
    </location>
</feature>
<accession>A0A9P0B1B8</accession>
<evidence type="ECO:0000256" key="6">
    <source>
        <dbReference type="ARBA" id="ARBA00023002"/>
    </source>
</evidence>
<evidence type="ECO:0000256" key="8">
    <source>
        <dbReference type="SAM" id="SignalP"/>
    </source>
</evidence>
<dbReference type="Proteomes" id="UP001154078">
    <property type="component" value="Chromosome 3"/>
</dbReference>
<dbReference type="SUPFAM" id="SSF51971">
    <property type="entry name" value="Nucleotide-binding domain"/>
    <property type="match status" value="1"/>
</dbReference>
<keyword evidence="8" id="KW-0732">Signal</keyword>
<evidence type="ECO:0000256" key="5">
    <source>
        <dbReference type="ARBA" id="ARBA00022827"/>
    </source>
</evidence>
<dbReference type="Gene3D" id="3.40.50.720">
    <property type="entry name" value="NAD(P)-binding Rossmann-like Domain"/>
    <property type="match status" value="1"/>
</dbReference>
<evidence type="ECO:0000313" key="11">
    <source>
        <dbReference type="Proteomes" id="UP001154078"/>
    </source>
</evidence>
<evidence type="ECO:0000313" key="10">
    <source>
        <dbReference type="EMBL" id="CAH0553000.1"/>
    </source>
</evidence>
<evidence type="ECO:0000256" key="3">
    <source>
        <dbReference type="ARBA" id="ARBA00006730"/>
    </source>
</evidence>
<feature type="binding site" evidence="7">
    <location>
        <position position="186"/>
    </location>
    <ligand>
        <name>FAD</name>
        <dbReference type="ChEBI" id="CHEBI:57692"/>
    </ligand>
</feature>
<reference evidence="10" key="1">
    <citation type="submission" date="2021-12" db="EMBL/GenBank/DDBJ databases">
        <authorList>
            <person name="King R."/>
        </authorList>
    </citation>
    <scope>NUCLEOTIDE SEQUENCE</scope>
</reference>
<dbReference type="GO" id="GO:0003884">
    <property type="term" value="F:D-amino-acid oxidase activity"/>
    <property type="evidence" value="ECO:0007669"/>
    <property type="project" value="InterPro"/>
</dbReference>
<proteinExistence type="inferred from homology"/>
<dbReference type="GO" id="GO:0005782">
    <property type="term" value="C:peroxisomal matrix"/>
    <property type="evidence" value="ECO:0007669"/>
    <property type="project" value="UniProtKB-SubCell"/>
</dbReference>
<feature type="binding site" evidence="7">
    <location>
        <position position="308"/>
    </location>
    <ligand>
        <name>D-dopa</name>
        <dbReference type="ChEBI" id="CHEBI:149689"/>
    </ligand>
</feature>
<feature type="binding site" evidence="7">
    <location>
        <position position="278"/>
    </location>
    <ligand>
        <name>D-dopa</name>
        <dbReference type="ChEBI" id="CHEBI:149689"/>
    </ligand>
</feature>
<dbReference type="AlphaFoldDB" id="A0A9P0B1B8"/>
<dbReference type="PROSITE" id="PS00677">
    <property type="entry name" value="DAO"/>
    <property type="match status" value="1"/>
</dbReference>
<dbReference type="PIRSF" id="PIRSF000189">
    <property type="entry name" value="D-aa_oxidase"/>
    <property type="match status" value="1"/>
</dbReference>
<feature type="binding site" evidence="7">
    <location>
        <begin position="307"/>
        <end position="312"/>
    </location>
    <ligand>
        <name>FAD</name>
        <dbReference type="ChEBI" id="CHEBI:57692"/>
    </ligand>
</feature>
<dbReference type="GO" id="GO:0019478">
    <property type="term" value="P:D-amino acid catabolic process"/>
    <property type="evidence" value="ECO:0007669"/>
    <property type="project" value="TreeGrafter"/>
</dbReference>
<dbReference type="InterPro" id="IPR006181">
    <property type="entry name" value="D-amino_acid_oxidase_CS"/>
</dbReference>
<keyword evidence="11" id="KW-1185">Reference proteome</keyword>
<dbReference type="Pfam" id="PF01266">
    <property type="entry name" value="DAO"/>
    <property type="match status" value="1"/>
</dbReference>
<protein>
    <recommendedName>
        <fullName evidence="9">FAD dependent oxidoreductase domain-containing protein</fullName>
    </recommendedName>
</protein>
<feature type="domain" description="FAD dependent oxidoreductase" evidence="9">
    <location>
        <begin position="3"/>
        <end position="323"/>
    </location>
</feature>
<name>A0A9P0B1B8_BRAAE</name>
<feature type="binding site" evidence="7">
    <location>
        <begin position="42"/>
        <end position="43"/>
    </location>
    <ligand>
        <name>FAD</name>
        <dbReference type="ChEBI" id="CHEBI:57692"/>
    </ligand>
</feature>
<evidence type="ECO:0000256" key="2">
    <source>
        <dbReference type="ARBA" id="ARBA00004253"/>
    </source>
</evidence>
<dbReference type="EMBL" id="OV121134">
    <property type="protein sequence ID" value="CAH0553000.1"/>
    <property type="molecule type" value="Genomic_DNA"/>
</dbReference>
<evidence type="ECO:0000256" key="7">
    <source>
        <dbReference type="PIRSR" id="PIRSR000189-1"/>
    </source>
</evidence>
<comment type="cofactor">
    <cofactor evidence="1 7">
        <name>FAD</name>
        <dbReference type="ChEBI" id="CHEBI:57692"/>
    </cofactor>
</comment>
<dbReference type="PANTHER" id="PTHR11530:SF11">
    <property type="entry name" value="D-ASPARTATE OXIDASE"/>
    <property type="match status" value="1"/>
</dbReference>
<feature type="signal peptide" evidence="8">
    <location>
        <begin position="1"/>
        <end position="17"/>
    </location>
</feature>
<evidence type="ECO:0000259" key="9">
    <source>
        <dbReference type="Pfam" id="PF01266"/>
    </source>
</evidence>
<dbReference type="SUPFAM" id="SSF54373">
    <property type="entry name" value="FAD-linked reductases, C-terminal domain"/>
    <property type="match status" value="1"/>
</dbReference>
<keyword evidence="5 7" id="KW-0274">FAD</keyword>
<evidence type="ECO:0000256" key="1">
    <source>
        <dbReference type="ARBA" id="ARBA00001974"/>
    </source>
</evidence>
<organism evidence="10 11">
    <name type="scientific">Brassicogethes aeneus</name>
    <name type="common">Rape pollen beetle</name>
    <name type="synonym">Meligethes aeneus</name>
    <dbReference type="NCBI Taxonomy" id="1431903"/>
    <lineage>
        <taxon>Eukaryota</taxon>
        <taxon>Metazoa</taxon>
        <taxon>Ecdysozoa</taxon>
        <taxon>Arthropoda</taxon>
        <taxon>Hexapoda</taxon>
        <taxon>Insecta</taxon>
        <taxon>Pterygota</taxon>
        <taxon>Neoptera</taxon>
        <taxon>Endopterygota</taxon>
        <taxon>Coleoptera</taxon>
        <taxon>Polyphaga</taxon>
        <taxon>Cucujiformia</taxon>
        <taxon>Nitidulidae</taxon>
        <taxon>Meligethinae</taxon>
        <taxon>Brassicogethes</taxon>
    </lineage>
</organism>
<dbReference type="InterPro" id="IPR023209">
    <property type="entry name" value="DAO"/>
</dbReference>
<keyword evidence="6" id="KW-0560">Oxidoreductase</keyword>
<gene>
    <name evidence="10" type="ORF">MELIAE_LOCUS5109</name>
</gene>
<dbReference type="GO" id="GO:0071949">
    <property type="term" value="F:FAD binding"/>
    <property type="evidence" value="ECO:0007669"/>
    <property type="project" value="InterPro"/>
</dbReference>
<feature type="binding site" evidence="7">
    <location>
        <position position="224"/>
    </location>
    <ligand>
        <name>D-dopa</name>
        <dbReference type="ChEBI" id="CHEBI:149689"/>
    </ligand>
</feature>
<comment type="similarity">
    <text evidence="3">Belongs to the DAMOX/DASOX family.</text>
</comment>
<dbReference type="Gene3D" id="3.30.9.10">
    <property type="entry name" value="D-Amino Acid Oxidase, subunit A, domain 2"/>
    <property type="match status" value="1"/>
</dbReference>
<keyword evidence="4" id="KW-0285">Flavoprotein</keyword>
<comment type="subcellular location">
    <subcellularLocation>
        <location evidence="2">Peroxisome matrix</location>
    </subcellularLocation>
</comment>
<dbReference type="InterPro" id="IPR006076">
    <property type="entry name" value="FAD-dep_OxRdtase"/>
</dbReference>
<evidence type="ECO:0000256" key="4">
    <source>
        <dbReference type="ARBA" id="ARBA00022630"/>
    </source>
</evidence>
<dbReference type="PANTHER" id="PTHR11530">
    <property type="entry name" value="D-AMINO ACID OXIDASE"/>
    <property type="match status" value="1"/>
</dbReference>
<feature type="binding site" evidence="7">
    <location>
        <begin position="47"/>
        <end position="49"/>
    </location>
    <ligand>
        <name>FAD</name>
        <dbReference type="ChEBI" id="CHEBI:57692"/>
    </ligand>
</feature>
<dbReference type="OrthoDB" id="2015447at2759"/>
<sequence>MLKVAVIGCGAVGLTTALCLQEKLGNGATIQIFTTKVSPNTTSDIAAGLWEPLVHTSESSEDKIIKWGLCTYKFIINLWKEGYAKNAGIVLQPVIKVTEDPNFIPPQWLKYTLGFSVLSKDYLKKLSKDTNHNFAAGIQFVSFTWEASTFLPYLQKQFLQKGGQIINKTIEDLDKLNDFDVIVNCTGIGAAKLLQDTHVFPIRGQIARVAAPWLFSSICVDNNYIIPNTNCVILGGTKQREYNTQVYAIDTQHILKGCMNIVPSLETADIIKEQVGLRPGRTELRLELELRNIKGKMVRVLHNYGHGGSGITLSIGCAMDAVDLILKSILSNSKL</sequence>